<evidence type="ECO:0000313" key="9">
    <source>
        <dbReference type="EMBL" id="NEK21945.1"/>
    </source>
</evidence>
<accession>A0A6P0C9U1</accession>
<dbReference type="SUPFAM" id="SSF161098">
    <property type="entry name" value="MetI-like"/>
    <property type="match status" value="1"/>
</dbReference>
<feature type="transmembrane region" description="Helical" evidence="7">
    <location>
        <begin position="20"/>
        <end position="40"/>
    </location>
</feature>
<evidence type="ECO:0000256" key="6">
    <source>
        <dbReference type="ARBA" id="ARBA00023136"/>
    </source>
</evidence>
<evidence type="ECO:0000256" key="7">
    <source>
        <dbReference type="RuleBase" id="RU363032"/>
    </source>
</evidence>
<feature type="transmembrane region" description="Helical" evidence="7">
    <location>
        <begin position="149"/>
        <end position="168"/>
    </location>
</feature>
<keyword evidence="2 7" id="KW-0813">Transport</keyword>
<dbReference type="GO" id="GO:0005886">
    <property type="term" value="C:plasma membrane"/>
    <property type="evidence" value="ECO:0007669"/>
    <property type="project" value="UniProtKB-SubCell"/>
</dbReference>
<evidence type="ECO:0000256" key="1">
    <source>
        <dbReference type="ARBA" id="ARBA00004651"/>
    </source>
</evidence>
<organism evidence="9 10">
    <name type="scientific">Sulfitobacter sediminilitoris</name>
    <dbReference type="NCBI Taxonomy" id="2698830"/>
    <lineage>
        <taxon>Bacteria</taxon>
        <taxon>Pseudomonadati</taxon>
        <taxon>Pseudomonadota</taxon>
        <taxon>Alphaproteobacteria</taxon>
        <taxon>Rhodobacterales</taxon>
        <taxon>Roseobacteraceae</taxon>
        <taxon>Sulfitobacter</taxon>
    </lineage>
</organism>
<keyword evidence="3" id="KW-1003">Cell membrane</keyword>
<dbReference type="RefSeq" id="WP_164352885.1">
    <property type="nucleotide sequence ID" value="NZ_JAABNT010000003.1"/>
</dbReference>
<evidence type="ECO:0000256" key="5">
    <source>
        <dbReference type="ARBA" id="ARBA00022989"/>
    </source>
</evidence>
<proteinExistence type="inferred from homology"/>
<feature type="transmembrane region" description="Helical" evidence="7">
    <location>
        <begin position="245"/>
        <end position="267"/>
    </location>
</feature>
<evidence type="ECO:0000256" key="2">
    <source>
        <dbReference type="ARBA" id="ARBA00022448"/>
    </source>
</evidence>
<comment type="caution">
    <text evidence="9">The sequence shown here is derived from an EMBL/GenBank/DDBJ whole genome shotgun (WGS) entry which is preliminary data.</text>
</comment>
<evidence type="ECO:0000313" key="10">
    <source>
        <dbReference type="Proteomes" id="UP000468591"/>
    </source>
</evidence>
<name>A0A6P0C9U1_9RHOB</name>
<comment type="similarity">
    <text evidence="7">Belongs to the binding-protein-dependent transport system permease family.</text>
</comment>
<dbReference type="InterPro" id="IPR035906">
    <property type="entry name" value="MetI-like_sf"/>
</dbReference>
<dbReference type="PANTHER" id="PTHR43744">
    <property type="entry name" value="ABC TRANSPORTER PERMEASE PROTEIN MG189-RELATED-RELATED"/>
    <property type="match status" value="1"/>
</dbReference>
<gene>
    <name evidence="9" type="ORF">GV827_05970</name>
</gene>
<dbReference type="CDD" id="cd06261">
    <property type="entry name" value="TM_PBP2"/>
    <property type="match status" value="1"/>
</dbReference>
<sequence length="282" mass="31505">MFPTPLEKRPAAAKTIYQAVLPLALIAWLLPLLAVAVFSIKPGADFTNANYWGVPSSFNFVENYGQVFFNSDMPRYLLNSFMITIPTVIGAVALSAMTGFALGIYRFKANIWIFFMFVAGNFVPFQILMVPVRDLTLDMGLYNTKLGLVLFHVAFQTGFCTLFMRNFIRALPYELIEAARVEGISEIRIFWYVVLPLMKPALAALSVLIFTFIWNDYFWAVVLTQGPESQPVTAGITAFNSQFRAMYHLMSAGSLVAALPPVAMFFLMQKHFIAGLTLGAVK</sequence>
<keyword evidence="5 7" id="KW-1133">Transmembrane helix</keyword>
<keyword evidence="6 7" id="KW-0472">Membrane</keyword>
<dbReference type="Pfam" id="PF00528">
    <property type="entry name" value="BPD_transp_1"/>
    <property type="match status" value="1"/>
</dbReference>
<dbReference type="AlphaFoldDB" id="A0A6P0C9U1"/>
<evidence type="ECO:0000259" key="8">
    <source>
        <dbReference type="PROSITE" id="PS50928"/>
    </source>
</evidence>
<comment type="subcellular location">
    <subcellularLocation>
        <location evidence="1 7">Cell membrane</location>
        <topology evidence="1 7">Multi-pass membrane protein</topology>
    </subcellularLocation>
</comment>
<evidence type="ECO:0000256" key="3">
    <source>
        <dbReference type="ARBA" id="ARBA00022475"/>
    </source>
</evidence>
<feature type="transmembrane region" description="Helical" evidence="7">
    <location>
        <begin position="111"/>
        <end position="129"/>
    </location>
</feature>
<reference evidence="9 10" key="1">
    <citation type="submission" date="2020-01" db="EMBL/GenBank/DDBJ databases">
        <title>Sulfitobacter sediminilitoris sp. nov., isolated from a tidal flat.</title>
        <authorList>
            <person name="Park S."/>
            <person name="Yoon J.-H."/>
        </authorList>
    </citation>
    <scope>NUCLEOTIDE SEQUENCE [LARGE SCALE GENOMIC DNA]</scope>
    <source>
        <strain evidence="9 10">JBTF-M27</strain>
    </source>
</reference>
<dbReference type="PROSITE" id="PS50928">
    <property type="entry name" value="ABC_TM1"/>
    <property type="match status" value="1"/>
</dbReference>
<feature type="domain" description="ABC transmembrane type-1" evidence="8">
    <location>
        <begin position="77"/>
        <end position="268"/>
    </location>
</feature>
<keyword evidence="4 7" id="KW-0812">Transmembrane</keyword>
<dbReference type="Gene3D" id="1.10.3720.10">
    <property type="entry name" value="MetI-like"/>
    <property type="match status" value="1"/>
</dbReference>
<dbReference type="InterPro" id="IPR000515">
    <property type="entry name" value="MetI-like"/>
</dbReference>
<feature type="transmembrane region" description="Helical" evidence="7">
    <location>
        <begin position="189"/>
        <end position="214"/>
    </location>
</feature>
<protein>
    <submittedName>
        <fullName evidence="9">ABC transporter permease subunit</fullName>
    </submittedName>
</protein>
<evidence type="ECO:0000256" key="4">
    <source>
        <dbReference type="ARBA" id="ARBA00022692"/>
    </source>
</evidence>
<dbReference type="Proteomes" id="UP000468591">
    <property type="component" value="Unassembled WGS sequence"/>
</dbReference>
<keyword evidence="10" id="KW-1185">Reference proteome</keyword>
<feature type="transmembrane region" description="Helical" evidence="7">
    <location>
        <begin position="81"/>
        <end position="104"/>
    </location>
</feature>
<dbReference type="GO" id="GO:0055085">
    <property type="term" value="P:transmembrane transport"/>
    <property type="evidence" value="ECO:0007669"/>
    <property type="project" value="InterPro"/>
</dbReference>
<dbReference type="EMBL" id="JAABNT010000003">
    <property type="protein sequence ID" value="NEK21945.1"/>
    <property type="molecule type" value="Genomic_DNA"/>
</dbReference>